<organism evidence="16 17">
    <name type="scientific">Variovorax paradoxus</name>
    <dbReference type="NCBI Taxonomy" id="34073"/>
    <lineage>
        <taxon>Bacteria</taxon>
        <taxon>Pseudomonadati</taxon>
        <taxon>Pseudomonadota</taxon>
        <taxon>Betaproteobacteria</taxon>
        <taxon>Burkholderiales</taxon>
        <taxon>Comamonadaceae</taxon>
        <taxon>Variovorax</taxon>
    </lineage>
</organism>
<dbReference type="GO" id="GO:0005524">
    <property type="term" value="F:ATP binding"/>
    <property type="evidence" value="ECO:0007669"/>
    <property type="project" value="UniProtKB-KW"/>
</dbReference>
<evidence type="ECO:0000259" key="15">
    <source>
        <dbReference type="Pfam" id="PF01326"/>
    </source>
</evidence>
<keyword evidence="9" id="KW-0547">Nucleotide-binding</keyword>
<evidence type="ECO:0000256" key="14">
    <source>
        <dbReference type="ARBA" id="ARBA00047700"/>
    </source>
</evidence>
<dbReference type="GO" id="GO:0008986">
    <property type="term" value="F:pyruvate, water dikinase activity"/>
    <property type="evidence" value="ECO:0007669"/>
    <property type="project" value="UniProtKB-EC"/>
</dbReference>
<dbReference type="InterPro" id="IPR013815">
    <property type="entry name" value="ATP_grasp_subdomain_1"/>
</dbReference>
<comment type="function">
    <text evidence="2">Catalyzes the phosphorylation of pyruvate to phosphoenolpyruvate.</text>
</comment>
<dbReference type="Proteomes" id="UP000249135">
    <property type="component" value="Unassembled WGS sequence"/>
</dbReference>
<dbReference type="InterPro" id="IPR002192">
    <property type="entry name" value="PPDK_AMP/ATP-bd"/>
</dbReference>
<evidence type="ECO:0000256" key="7">
    <source>
        <dbReference type="ARBA" id="ARBA00022679"/>
    </source>
</evidence>
<keyword evidence="11" id="KW-0067">ATP-binding</keyword>
<reference evidence="16 17" key="1">
    <citation type="submission" date="2017-08" db="EMBL/GenBank/DDBJ databases">
        <title>Infants hospitalized years apart are colonized by the same room-sourced microbial strains.</title>
        <authorList>
            <person name="Brooks B."/>
            <person name="Olm M.R."/>
            <person name="Firek B.A."/>
            <person name="Baker R."/>
            <person name="Thomas B.C."/>
            <person name="Morowitz M.J."/>
            <person name="Banfield J.F."/>
        </authorList>
    </citation>
    <scope>NUCLEOTIDE SEQUENCE [LARGE SCALE GENOMIC DNA]</scope>
    <source>
        <strain evidence="16">S2_005_003_R2_41</strain>
    </source>
</reference>
<keyword evidence="7" id="KW-0808">Transferase</keyword>
<dbReference type="AlphaFoldDB" id="A0A2W5SU77"/>
<dbReference type="SUPFAM" id="SSF56059">
    <property type="entry name" value="Glutathione synthetase ATP-binding domain-like"/>
    <property type="match status" value="1"/>
</dbReference>
<accession>A0A2W5SU77</accession>
<evidence type="ECO:0000256" key="2">
    <source>
        <dbReference type="ARBA" id="ARBA00002988"/>
    </source>
</evidence>
<evidence type="ECO:0000256" key="6">
    <source>
        <dbReference type="ARBA" id="ARBA00021623"/>
    </source>
</evidence>
<gene>
    <name evidence="16" type="ORF">DI563_00535</name>
</gene>
<name>A0A2W5SU77_VARPD</name>
<comment type="catalytic activity">
    <reaction evidence="14">
        <text>pyruvate + ATP + H2O = phosphoenolpyruvate + AMP + phosphate + 2 H(+)</text>
        <dbReference type="Rhea" id="RHEA:11364"/>
        <dbReference type="ChEBI" id="CHEBI:15361"/>
        <dbReference type="ChEBI" id="CHEBI:15377"/>
        <dbReference type="ChEBI" id="CHEBI:15378"/>
        <dbReference type="ChEBI" id="CHEBI:30616"/>
        <dbReference type="ChEBI" id="CHEBI:43474"/>
        <dbReference type="ChEBI" id="CHEBI:58702"/>
        <dbReference type="ChEBI" id="CHEBI:456215"/>
        <dbReference type="EC" id="2.7.9.2"/>
    </reaction>
</comment>
<evidence type="ECO:0000256" key="8">
    <source>
        <dbReference type="ARBA" id="ARBA00022723"/>
    </source>
</evidence>
<dbReference type="Gene3D" id="3.30.1490.20">
    <property type="entry name" value="ATP-grasp fold, A domain"/>
    <property type="match status" value="1"/>
</dbReference>
<comment type="pathway">
    <text evidence="3">Carbohydrate biosynthesis; gluconeogenesis.</text>
</comment>
<dbReference type="PANTHER" id="PTHR43030">
    <property type="entry name" value="PHOSPHOENOLPYRUVATE SYNTHASE"/>
    <property type="match status" value="1"/>
</dbReference>
<evidence type="ECO:0000256" key="10">
    <source>
        <dbReference type="ARBA" id="ARBA00022777"/>
    </source>
</evidence>
<sequence>MSAAAPFVLWLDDPIANGHPALGGKFSSLGEMTASGFAVPPGFGITTTAYRNFMDAAGLSEEARRVSAAADKMALEDIKSETKTLIAGVLNAPLPAQLEADIREAYAELEHRTGVKDVPVAVRSSGESEDLAGASFAGQYDTFLWVCGIESVLHHVRQCWVGMFGEAVLSYRVDGQAVISRGDFGMCVGIQQMVQARAAGVMFTLNPLNGDRSKVAMEAVWGLGEGVVKGDITPSRFMVDKVTLEIVERKRSDQREEYRFHPSQGVAVLPIEEARIGVSCLEESHVLALAELAKHIERRRGAPQDIEWAVDVNGEVRVLQVRPETVWSRKAAQSIVGKQRSPIGHVLARMAGNQIAKPAANGAKGAA</sequence>
<evidence type="ECO:0000256" key="4">
    <source>
        <dbReference type="ARBA" id="ARBA00007837"/>
    </source>
</evidence>
<dbReference type="InterPro" id="IPR006319">
    <property type="entry name" value="PEP_synth"/>
</dbReference>
<comment type="cofactor">
    <cofactor evidence="1">
        <name>Mg(2+)</name>
        <dbReference type="ChEBI" id="CHEBI:18420"/>
    </cofactor>
</comment>
<dbReference type="EC" id="2.7.9.2" evidence="5"/>
<evidence type="ECO:0000256" key="1">
    <source>
        <dbReference type="ARBA" id="ARBA00001946"/>
    </source>
</evidence>
<dbReference type="EMBL" id="QFPP01000002">
    <property type="protein sequence ID" value="PZQ78320.1"/>
    <property type="molecule type" value="Genomic_DNA"/>
</dbReference>
<dbReference type="Pfam" id="PF01326">
    <property type="entry name" value="PPDK_N"/>
    <property type="match status" value="1"/>
</dbReference>
<comment type="caution">
    <text evidence="16">The sequence shown here is derived from an EMBL/GenBank/DDBJ whole genome shotgun (WGS) entry which is preliminary data.</text>
</comment>
<comment type="similarity">
    <text evidence="4">Belongs to the PEP-utilizing enzyme family.</text>
</comment>
<evidence type="ECO:0000313" key="17">
    <source>
        <dbReference type="Proteomes" id="UP000249135"/>
    </source>
</evidence>
<dbReference type="Gene3D" id="3.30.470.20">
    <property type="entry name" value="ATP-grasp fold, B domain"/>
    <property type="match status" value="1"/>
</dbReference>
<evidence type="ECO:0000256" key="5">
    <source>
        <dbReference type="ARBA" id="ARBA00011996"/>
    </source>
</evidence>
<proteinExistence type="inferred from homology"/>
<keyword evidence="8" id="KW-0479">Metal-binding</keyword>
<evidence type="ECO:0000256" key="3">
    <source>
        <dbReference type="ARBA" id="ARBA00004742"/>
    </source>
</evidence>
<dbReference type="GO" id="GO:0046872">
    <property type="term" value="F:metal ion binding"/>
    <property type="evidence" value="ECO:0007669"/>
    <property type="project" value="UniProtKB-KW"/>
</dbReference>
<keyword evidence="16" id="KW-0670">Pyruvate</keyword>
<feature type="domain" description="Pyruvate phosphate dikinase AMP/ATP-binding" evidence="15">
    <location>
        <begin position="21"/>
        <end position="336"/>
    </location>
</feature>
<evidence type="ECO:0000256" key="12">
    <source>
        <dbReference type="ARBA" id="ARBA00022842"/>
    </source>
</evidence>
<dbReference type="PANTHER" id="PTHR43030:SF1">
    <property type="entry name" value="PHOSPHOENOLPYRUVATE SYNTHASE"/>
    <property type="match status" value="1"/>
</dbReference>
<keyword evidence="10 16" id="KW-0418">Kinase</keyword>
<evidence type="ECO:0000313" key="16">
    <source>
        <dbReference type="EMBL" id="PZQ78320.1"/>
    </source>
</evidence>
<dbReference type="UniPathway" id="UPA00138"/>
<dbReference type="GO" id="GO:0006094">
    <property type="term" value="P:gluconeogenesis"/>
    <property type="evidence" value="ECO:0007669"/>
    <property type="project" value="UniProtKB-UniPathway"/>
</dbReference>
<evidence type="ECO:0000256" key="9">
    <source>
        <dbReference type="ARBA" id="ARBA00022741"/>
    </source>
</evidence>
<protein>
    <recommendedName>
        <fullName evidence="6">Phosphoenolpyruvate synthase</fullName>
        <ecNumber evidence="5">2.7.9.2</ecNumber>
    </recommendedName>
    <alternativeName>
        <fullName evidence="13">Pyruvate, water dikinase</fullName>
    </alternativeName>
</protein>
<evidence type="ECO:0000256" key="13">
    <source>
        <dbReference type="ARBA" id="ARBA00033470"/>
    </source>
</evidence>
<keyword evidence="12" id="KW-0460">Magnesium</keyword>
<evidence type="ECO:0000256" key="11">
    <source>
        <dbReference type="ARBA" id="ARBA00022840"/>
    </source>
</evidence>